<dbReference type="GO" id="GO:0016020">
    <property type="term" value="C:membrane"/>
    <property type="evidence" value="ECO:0007669"/>
    <property type="project" value="InterPro"/>
</dbReference>
<feature type="transmembrane region" description="Helical" evidence="2">
    <location>
        <begin position="41"/>
        <end position="74"/>
    </location>
</feature>
<feature type="domain" description="EamA" evidence="3">
    <location>
        <begin position="164"/>
        <end position="297"/>
    </location>
</feature>
<feature type="transmembrane region" description="Helical" evidence="2">
    <location>
        <begin position="136"/>
        <end position="155"/>
    </location>
</feature>
<dbReference type="InterPro" id="IPR000620">
    <property type="entry name" value="EamA_dom"/>
</dbReference>
<dbReference type="EMBL" id="CP063213">
    <property type="protein sequence ID" value="QOR45915.1"/>
    <property type="molecule type" value="Genomic_DNA"/>
</dbReference>
<feature type="transmembrane region" description="Helical" evidence="2">
    <location>
        <begin position="195"/>
        <end position="218"/>
    </location>
</feature>
<dbReference type="AlphaFoldDB" id="A0A7M1QX45"/>
<feature type="transmembrane region" description="Helical" evidence="2">
    <location>
        <begin position="161"/>
        <end position="183"/>
    </location>
</feature>
<keyword evidence="5" id="KW-1185">Reference proteome</keyword>
<dbReference type="RefSeq" id="WP_197551359.1">
    <property type="nucleotide sequence ID" value="NZ_CP063213.1"/>
</dbReference>
<evidence type="ECO:0000313" key="4">
    <source>
        <dbReference type="EMBL" id="QOR45915.1"/>
    </source>
</evidence>
<keyword evidence="2" id="KW-1133">Transmembrane helix</keyword>
<protein>
    <submittedName>
        <fullName evidence="4">EamA family transporter</fullName>
    </submittedName>
</protein>
<gene>
    <name evidence="4" type="ORF">INS88_01410</name>
</gene>
<sequence length="320" mass="33287">MVKSSGPWRGEAGQYLTGSLNFTENTMRSAAPGMLLASGIIQYLGASIAVALFAAATVSAVAWGRVAVGALVMMAWRRPAIKARQLWVPAVYGLALVTMNMLFYQAIARIPLGTAVALEFLGPVILAAVTGRGWRIWGGIIFALTGVFMISWVGVDLRAPGVAMGVACAVAAGIAWAVYMWLASKAARAGTGPDSLAIGMAIGTLAYAWVAIPTFGVILSDLKLLGLIVAVGLFSSVVPYVLEVLIVSKIPAGNFALLNALYPATSLVVGMILLRQIPTLGELGGLLLISVAVVLVSLRPRGKRGVSGRELGRRGSGVQL</sequence>
<dbReference type="Pfam" id="PF00892">
    <property type="entry name" value="EamA"/>
    <property type="match status" value="1"/>
</dbReference>
<keyword evidence="2" id="KW-0472">Membrane</keyword>
<reference evidence="4 5" key="1">
    <citation type="submission" date="2020-10" db="EMBL/GenBank/DDBJ databases">
        <title>Trueperella pecoris sp. nov. isolated from bovine and porcine specimens.</title>
        <authorList>
            <person name="Schoenecker L."/>
            <person name="Schnydrig P."/>
            <person name="Brodard I."/>
            <person name="Thomann A."/>
            <person name="Hemphill A."/>
            <person name="Rodriguez-Campos S."/>
            <person name="Perreten V."/>
            <person name="Jores J."/>
            <person name="Kittl S."/>
        </authorList>
    </citation>
    <scope>NUCLEOTIDE SEQUENCE [LARGE SCALE GENOMIC DNA]</scope>
    <source>
        <strain evidence="4 5">15A0121</strain>
    </source>
</reference>
<evidence type="ECO:0000256" key="2">
    <source>
        <dbReference type="SAM" id="Phobius"/>
    </source>
</evidence>
<feature type="transmembrane region" description="Helical" evidence="2">
    <location>
        <begin position="224"/>
        <end position="242"/>
    </location>
</feature>
<evidence type="ECO:0000313" key="5">
    <source>
        <dbReference type="Proteomes" id="UP000595053"/>
    </source>
</evidence>
<name>A0A7M1QX45_9ACTO</name>
<dbReference type="Proteomes" id="UP000595053">
    <property type="component" value="Chromosome"/>
</dbReference>
<comment type="similarity">
    <text evidence="1">Belongs to the EamA transporter family.</text>
</comment>
<feature type="transmembrane region" description="Helical" evidence="2">
    <location>
        <begin position="254"/>
        <end position="274"/>
    </location>
</feature>
<accession>A0A7M1QX45</accession>
<evidence type="ECO:0000259" key="3">
    <source>
        <dbReference type="Pfam" id="PF00892"/>
    </source>
</evidence>
<proteinExistence type="inferred from homology"/>
<evidence type="ECO:0000256" key="1">
    <source>
        <dbReference type="ARBA" id="ARBA00007362"/>
    </source>
</evidence>
<dbReference type="InterPro" id="IPR037185">
    <property type="entry name" value="EmrE-like"/>
</dbReference>
<feature type="transmembrane region" description="Helical" evidence="2">
    <location>
        <begin position="110"/>
        <end position="129"/>
    </location>
</feature>
<feature type="transmembrane region" description="Helical" evidence="2">
    <location>
        <begin position="86"/>
        <end position="104"/>
    </location>
</feature>
<organism evidence="4 5">
    <name type="scientific">Trueperella pecoris</name>
    <dbReference type="NCBI Taxonomy" id="2733571"/>
    <lineage>
        <taxon>Bacteria</taxon>
        <taxon>Bacillati</taxon>
        <taxon>Actinomycetota</taxon>
        <taxon>Actinomycetes</taxon>
        <taxon>Actinomycetales</taxon>
        <taxon>Actinomycetaceae</taxon>
        <taxon>Trueperella</taxon>
    </lineage>
</organism>
<dbReference type="SUPFAM" id="SSF103481">
    <property type="entry name" value="Multidrug resistance efflux transporter EmrE"/>
    <property type="match status" value="2"/>
</dbReference>
<feature type="transmembrane region" description="Helical" evidence="2">
    <location>
        <begin position="280"/>
        <end position="298"/>
    </location>
</feature>
<keyword evidence="2" id="KW-0812">Transmembrane</keyword>